<evidence type="ECO:0000313" key="2">
    <source>
        <dbReference type="EMBL" id="MBM7632131.1"/>
    </source>
</evidence>
<dbReference type="RefSeq" id="WP_204696236.1">
    <property type="nucleotide sequence ID" value="NZ_JAFBEC010000003.1"/>
</dbReference>
<dbReference type="InterPro" id="IPR016181">
    <property type="entry name" value="Acyl_CoA_acyltransferase"/>
</dbReference>
<dbReference type="PROSITE" id="PS51186">
    <property type="entry name" value="GNAT"/>
    <property type="match status" value="1"/>
</dbReference>
<dbReference type="CDD" id="cd04301">
    <property type="entry name" value="NAT_SF"/>
    <property type="match status" value="1"/>
</dbReference>
<keyword evidence="3" id="KW-1185">Reference proteome</keyword>
<dbReference type="Proteomes" id="UP000741863">
    <property type="component" value="Unassembled WGS sequence"/>
</dbReference>
<dbReference type="PANTHER" id="PTHR47237:SF2">
    <property type="entry name" value="BLL4206 PROTEIN"/>
    <property type="match status" value="1"/>
</dbReference>
<name>A0ABS2PAG4_9BACL</name>
<proteinExistence type="predicted"/>
<evidence type="ECO:0000313" key="3">
    <source>
        <dbReference type="Proteomes" id="UP000741863"/>
    </source>
</evidence>
<comment type="caution">
    <text evidence="2">The sequence shown here is derived from an EMBL/GenBank/DDBJ whole genome shotgun (WGS) entry which is preliminary data.</text>
</comment>
<dbReference type="InterPro" id="IPR041496">
    <property type="entry name" value="YitH/HolE_GNAT"/>
</dbReference>
<sequence>MAETLIPLDVEHAKGIIQLSQAVGWSFDLADAKTLLAAGHAFGVIDDKNELIATATAIHYDRRLASLGMVIVHPDHQKKSLGKRVTKACLQSLQTNQSMICVATEAGFPLYKKLGFEPLHMIYKYTTNHVMAPKERIFRPFKEEDIKPMIELDAKATGSNRSDFLKKRFKQAEKVLVKYDANGQIIAYGAAIQGEHMRVIGPIVAKTQQDFCVLVQELAVDAKTPMRIDVPTDRYHNELVTIGFTIDATPWMMGYGRSDSPYEENYHYALAAQAYG</sequence>
<accession>A0ABS2PAG4</accession>
<dbReference type="Pfam" id="PF13508">
    <property type="entry name" value="Acetyltransf_7"/>
    <property type="match status" value="1"/>
</dbReference>
<dbReference type="Gene3D" id="3.40.630.90">
    <property type="match status" value="1"/>
</dbReference>
<gene>
    <name evidence="2" type="ORF">JOD17_001224</name>
</gene>
<dbReference type="InterPro" id="IPR052729">
    <property type="entry name" value="Acyl/Acetyltrans_Enzymes"/>
</dbReference>
<dbReference type="PANTHER" id="PTHR47237">
    <property type="entry name" value="SLL0310 PROTEIN"/>
    <property type="match status" value="1"/>
</dbReference>
<evidence type="ECO:0000259" key="1">
    <source>
        <dbReference type="PROSITE" id="PS51186"/>
    </source>
</evidence>
<dbReference type="EMBL" id="JAFBEC010000003">
    <property type="protein sequence ID" value="MBM7632131.1"/>
    <property type="molecule type" value="Genomic_DNA"/>
</dbReference>
<dbReference type="SUPFAM" id="SSF55729">
    <property type="entry name" value="Acyl-CoA N-acyltransferases (Nat)"/>
    <property type="match status" value="1"/>
</dbReference>
<reference evidence="2 3" key="1">
    <citation type="submission" date="2021-01" db="EMBL/GenBank/DDBJ databases">
        <title>Genomic Encyclopedia of Type Strains, Phase IV (KMG-IV): sequencing the most valuable type-strain genomes for metagenomic binning, comparative biology and taxonomic classification.</title>
        <authorList>
            <person name="Goeker M."/>
        </authorList>
    </citation>
    <scope>NUCLEOTIDE SEQUENCE [LARGE SCALE GENOMIC DNA]</scope>
    <source>
        <strain evidence="2 3">DSM 25540</strain>
    </source>
</reference>
<dbReference type="Gene3D" id="3.40.630.30">
    <property type="match status" value="1"/>
</dbReference>
<dbReference type="InterPro" id="IPR000182">
    <property type="entry name" value="GNAT_dom"/>
</dbReference>
<organism evidence="2 3">
    <name type="scientific">Geomicrobium sediminis</name>
    <dbReference type="NCBI Taxonomy" id="1347788"/>
    <lineage>
        <taxon>Bacteria</taxon>
        <taxon>Bacillati</taxon>
        <taxon>Bacillota</taxon>
        <taxon>Bacilli</taxon>
        <taxon>Bacillales</taxon>
        <taxon>Geomicrobium</taxon>
    </lineage>
</organism>
<dbReference type="Pfam" id="PF18014">
    <property type="entry name" value="Acetyltransf_18"/>
    <property type="match status" value="1"/>
</dbReference>
<protein>
    <submittedName>
        <fullName evidence="2">GNAT family N-acyltransferase</fullName>
    </submittedName>
</protein>
<feature type="domain" description="N-acetyltransferase" evidence="1">
    <location>
        <begin position="3"/>
        <end position="137"/>
    </location>
</feature>